<dbReference type="EMBL" id="DAAUKB010000004">
    <property type="protein sequence ID" value="HAF1791841.1"/>
    <property type="molecule type" value="Genomic_DNA"/>
</dbReference>
<gene>
    <name evidence="1" type="ORF">G9B33_002859</name>
</gene>
<evidence type="ECO:0000313" key="1">
    <source>
        <dbReference type="EMBL" id="HAF1791841.1"/>
    </source>
</evidence>
<proteinExistence type="predicted"/>
<reference evidence="1" key="1">
    <citation type="journal article" date="2018" name="Genome Biol.">
        <title>SKESA: strategic k-mer extension for scrupulous assemblies.</title>
        <authorList>
            <person name="Souvorov A."/>
            <person name="Agarwala R."/>
            <person name="Lipman D.J."/>
        </authorList>
    </citation>
    <scope>NUCLEOTIDE SEQUENCE</scope>
    <source>
        <strain evidence="1">MA.AU5 KAK-SR</strain>
    </source>
</reference>
<accession>A0A743CBZ6</accession>
<organism evidence="1">
    <name type="scientific">Salmonella enterica</name>
    <name type="common">Salmonella choleraesuis</name>
    <dbReference type="NCBI Taxonomy" id="28901"/>
    <lineage>
        <taxon>Bacteria</taxon>
        <taxon>Pseudomonadati</taxon>
        <taxon>Pseudomonadota</taxon>
        <taxon>Gammaproteobacteria</taxon>
        <taxon>Enterobacterales</taxon>
        <taxon>Enterobacteriaceae</taxon>
        <taxon>Salmonella</taxon>
    </lineage>
</organism>
<name>A0A743CBZ6_SALER</name>
<sequence>MAYYRIKAADKHSSVLDSVMDRVYKIASKKEQKDALILVSKLEYAKKDKRLERILGTTMFECLVKRLENTVGLADVNVEVHPYEYITTAPYRAHEKTIVVLNPSLSDLAEKFNKLNNHSDFIVVEMHSDGELDEWVKKNQAIEL</sequence>
<dbReference type="AlphaFoldDB" id="A0A743CBZ6"/>
<comment type="caution">
    <text evidence="1">The sequence shown here is derived from an EMBL/GenBank/DDBJ whole genome shotgun (WGS) entry which is preliminary data.</text>
</comment>
<protein>
    <submittedName>
        <fullName evidence="1">Uncharacterized protein</fullName>
    </submittedName>
</protein>
<reference evidence="1" key="2">
    <citation type="submission" date="2020-02" db="EMBL/GenBank/DDBJ databases">
        <authorList>
            <consortium name="NCBI Pathogen Detection Project"/>
        </authorList>
    </citation>
    <scope>NUCLEOTIDE SEQUENCE</scope>
    <source>
        <strain evidence="1">MA.AU5 KAK-SR</strain>
    </source>
</reference>